<evidence type="ECO:0000313" key="2">
    <source>
        <dbReference type="Proteomes" id="UP000267593"/>
    </source>
</evidence>
<protein>
    <submittedName>
        <fullName evidence="1">Uncharacterized protein</fullName>
    </submittedName>
</protein>
<reference evidence="1 2" key="1">
    <citation type="submission" date="2018-11" db="EMBL/GenBank/DDBJ databases">
        <title>Species Designations Belie Phenotypic and Genotypic Heterogeneity in Oral Streptococci.</title>
        <authorList>
            <person name="Velsko I."/>
        </authorList>
    </citation>
    <scope>NUCLEOTIDE SEQUENCE [LARGE SCALE GENOMIC DNA]</scope>
    <source>
        <strain evidence="1 2">BCC63</strain>
    </source>
</reference>
<dbReference type="Proteomes" id="UP000267593">
    <property type="component" value="Unassembled WGS sequence"/>
</dbReference>
<gene>
    <name evidence="1" type="ORF">D8863_02525</name>
</gene>
<dbReference type="AlphaFoldDB" id="A0A3R9MDY5"/>
<proteinExistence type="predicted"/>
<organism evidence="1 2">
    <name type="scientific">Streptococcus oralis</name>
    <dbReference type="NCBI Taxonomy" id="1303"/>
    <lineage>
        <taxon>Bacteria</taxon>
        <taxon>Bacillati</taxon>
        <taxon>Bacillota</taxon>
        <taxon>Bacilli</taxon>
        <taxon>Lactobacillales</taxon>
        <taxon>Streptococcaceae</taxon>
        <taxon>Streptococcus</taxon>
    </lineage>
</organism>
<accession>A0A3R9MDY5</accession>
<comment type="caution">
    <text evidence="1">The sequence shown here is derived from an EMBL/GenBank/DDBJ whole genome shotgun (WGS) entry which is preliminary data.</text>
</comment>
<sequence>MVFNYTDNQLNNLTQDFAIYMVNEEFSSRKRGKA</sequence>
<evidence type="ECO:0000313" key="1">
    <source>
        <dbReference type="EMBL" id="RSI69195.1"/>
    </source>
</evidence>
<dbReference type="EMBL" id="RJNJ01000002">
    <property type="protein sequence ID" value="RSI69195.1"/>
    <property type="molecule type" value="Genomic_DNA"/>
</dbReference>
<name>A0A3R9MDY5_STROR</name>